<dbReference type="RefSeq" id="WP_168151936.1">
    <property type="nucleotide sequence ID" value="NZ_JAAWVT010000004.1"/>
</dbReference>
<protein>
    <recommendedName>
        <fullName evidence="4">Tail assembly chaperone</fullName>
    </recommendedName>
</protein>
<comment type="caution">
    <text evidence="2">The sequence shown here is derived from an EMBL/GenBank/DDBJ whole genome shotgun (WGS) entry which is preliminary data.</text>
</comment>
<dbReference type="EMBL" id="JAAWVT010000004">
    <property type="protein sequence ID" value="NKG21111.1"/>
    <property type="molecule type" value="Genomic_DNA"/>
</dbReference>
<dbReference type="Proteomes" id="UP000746595">
    <property type="component" value="Unassembled WGS sequence"/>
</dbReference>
<accession>A0ABX1G4D8</accession>
<keyword evidence="3" id="KW-1185">Reference proteome</keyword>
<evidence type="ECO:0000313" key="3">
    <source>
        <dbReference type="Proteomes" id="UP000746595"/>
    </source>
</evidence>
<reference evidence="2 3" key="1">
    <citation type="submission" date="2020-04" db="EMBL/GenBank/DDBJ databases">
        <title>Paeniglutamicibacter sp. ANT13_2, a novel actinomycete isolated from sediment in Antarctica.</title>
        <authorList>
            <person name="Sakdapetsiri C."/>
            <person name="Pinyakong O."/>
        </authorList>
    </citation>
    <scope>NUCLEOTIDE SEQUENCE [LARGE SCALE GENOMIC DNA]</scope>
    <source>
        <strain evidence="2 3">ANT13_2</strain>
    </source>
</reference>
<evidence type="ECO:0008006" key="4">
    <source>
        <dbReference type="Google" id="ProtNLM"/>
    </source>
</evidence>
<organism evidence="2 3">
    <name type="scientific">Paeniglutamicibacter terrestris</name>
    <dbReference type="NCBI Taxonomy" id="2723403"/>
    <lineage>
        <taxon>Bacteria</taxon>
        <taxon>Bacillati</taxon>
        <taxon>Actinomycetota</taxon>
        <taxon>Actinomycetes</taxon>
        <taxon>Micrococcales</taxon>
        <taxon>Micrococcaceae</taxon>
        <taxon>Paeniglutamicibacter</taxon>
    </lineage>
</organism>
<evidence type="ECO:0000256" key="1">
    <source>
        <dbReference type="SAM" id="MobiDB-lite"/>
    </source>
</evidence>
<feature type="compositionally biased region" description="Basic and acidic residues" evidence="1">
    <location>
        <begin position="24"/>
        <end position="34"/>
    </location>
</feature>
<sequence>MTTTRATTAKTSTKTPAKTAARKAPQDRKPKQDEAPAQVTITVDGFEVTLDADKLDDYDLMENIARVDDGERERVVLVLRSMLGPDVHEEVKAKFRGDDGRIRVEPMIMFFYEVMKQFQTELQARG</sequence>
<gene>
    <name evidence="2" type="ORF">HED64_10390</name>
</gene>
<evidence type="ECO:0000313" key="2">
    <source>
        <dbReference type="EMBL" id="NKG21111.1"/>
    </source>
</evidence>
<proteinExistence type="predicted"/>
<feature type="compositionally biased region" description="Low complexity" evidence="1">
    <location>
        <begin position="1"/>
        <end position="23"/>
    </location>
</feature>
<feature type="region of interest" description="Disordered" evidence="1">
    <location>
        <begin position="1"/>
        <end position="37"/>
    </location>
</feature>
<name>A0ABX1G4D8_9MICC</name>